<accession>K0IMF5</accession>
<organism evidence="1 2">
    <name type="scientific">Nitrososphaera gargensis (strain Ga9.2)</name>
    <dbReference type="NCBI Taxonomy" id="1237085"/>
    <lineage>
        <taxon>Archaea</taxon>
        <taxon>Nitrososphaerota</taxon>
        <taxon>Nitrososphaeria</taxon>
        <taxon>Nitrososphaerales</taxon>
        <taxon>Nitrososphaeraceae</taxon>
        <taxon>Nitrososphaera</taxon>
    </lineage>
</organism>
<dbReference type="HOGENOM" id="CLU_094092_0_0_2"/>
<dbReference type="InParanoid" id="K0IMF5"/>
<evidence type="ECO:0000313" key="1">
    <source>
        <dbReference type="EMBL" id="AFU60227.1"/>
    </source>
</evidence>
<dbReference type="EMBL" id="CP002408">
    <property type="protein sequence ID" value="AFU60227.1"/>
    <property type="molecule type" value="Genomic_DNA"/>
</dbReference>
<dbReference type="BioCyc" id="CNIT1237085:G1324-3312-MONOMER"/>
<reference evidence="1 2" key="1">
    <citation type="journal article" date="2012" name="Environ. Microbiol.">
        <title>The genome of the ammonia-oxidizing Candidatus Nitrososphaera gargensis: insights into metabolic versatility and environmental adaptations.</title>
        <authorList>
            <person name="Spang A."/>
            <person name="Poehlein A."/>
            <person name="Offre P."/>
            <person name="Zumbragel S."/>
            <person name="Haider S."/>
            <person name="Rychlik N."/>
            <person name="Nowka B."/>
            <person name="Schmeisser C."/>
            <person name="Lebedeva E.V."/>
            <person name="Rattei T."/>
            <person name="Bohm C."/>
            <person name="Schmid M."/>
            <person name="Galushko A."/>
            <person name="Hatzenpichler R."/>
            <person name="Weinmaier T."/>
            <person name="Daniel R."/>
            <person name="Schleper C."/>
            <person name="Spieck E."/>
            <person name="Streit W."/>
            <person name="Wagner M."/>
        </authorList>
    </citation>
    <scope>NUCLEOTIDE SEQUENCE [LARGE SCALE GENOMIC DNA]</scope>
    <source>
        <strain evidence="2">Ga9.2</strain>
    </source>
</reference>
<dbReference type="AlphaFoldDB" id="K0IMF5"/>
<protein>
    <submittedName>
        <fullName evidence="1">Uncharacterized protein</fullName>
    </submittedName>
</protein>
<dbReference type="KEGG" id="nga:Ngar_c33120"/>
<sequence length="209" mass="23764">MGLAVEDFIENGILTIIDADSFYSPLQTKLDYKILLTQWQKIVSSVSKNGKFKRVILMGMPHQAFFESKENQKKLVEYEEEAAKCHDGSFQVFCCYTKELIDKLPLSHLIRLVIAHQNIVSSNSNNDNQEAIVSRIVDIVEEGLTKALGSETSILVLKTLRLIYKIDKGDIKSNPELFEEKLKRIIGEEVAGLVLKIIADRIKDEIVFY</sequence>
<dbReference type="Proteomes" id="UP000008037">
    <property type="component" value="Chromosome"/>
</dbReference>
<name>K0IMF5_NITGG</name>
<gene>
    <name evidence="1" type="ordered locus">Ngar_c33120</name>
</gene>
<proteinExistence type="predicted"/>
<evidence type="ECO:0000313" key="2">
    <source>
        <dbReference type="Proteomes" id="UP000008037"/>
    </source>
</evidence>
<keyword evidence="2" id="KW-1185">Reference proteome</keyword>